<sequence>MTAFMKLLRGLGGGYSTFEFDGDTVLCRVCGDKASGFHYGVHACEGCKGFFRRSIQQKIQYRPCLKNQQCNIMRVNRNRCQYCRLKKCIAVGMSKDAVRFGRVPKKEKARIIEQMHKSSIQSQTNQMMTMIQNTQDLIQAIVAAHQQTSLMSLDSVRLMKEEALRKQDFIDCPAHMACPLNSHMASKDEDGHGWMDMSELITPAIKSVVNFARLIPGFSHLSQDDQVTLLKAATFEVLLVRFACLFDPETNTMMFADGKLFKRHPSQASTNAGFLLDSMFDFAERFNALNLSENEIALFSAVVLLSPDRPGLRNTEHLESFQMKLTECLQTVIAANHKEDSTLFAKLLMKTTDLRTLNMLHSEKSIVELLICRTVSDGPLEFDLLRVDCNFIYLNTYFFYIQQSMGPGDHLSSFCIQVPSISKPIWNPDSRESANMEHSIKFGELESKVDASEMGLGTMDSINESDRSSDKTSDSSEPVNLEMGIFHKKFDKVRKHARSTEDEALGKNNNESHSSFTSPGDDSDDTMNVDDVPNYGLAKLNIHDEITMDVNDKPKKKTAVESHPQLLAQLNTPSKNPVQSGFLKLPLKMPPSPTNSTPQSSQVMLNVPKYSSRSSSVAKEMPTLASHLNSAPLAPVFPRASGPHNNVVGDSLENDQVKNSTLLGLKDRISQKNDIVESREVTDNHESQRAALSEMFHQSMMGNQAGTLPGYMNTDGGQKMIPPTMFHQSFPMHPAFLGGQSYQPMFMTPGYNQHLAGMQQLAQIYAKNNEEHMKRSVTVIFKIFVRVKSI</sequence>
<keyword evidence="10 11" id="KW-0539">Nucleus</keyword>
<organism evidence="15 16">
    <name type="scientific">Pinctada imbricata</name>
    <name type="common">Atlantic pearl-oyster</name>
    <name type="synonym">Pinctada martensii</name>
    <dbReference type="NCBI Taxonomy" id="66713"/>
    <lineage>
        <taxon>Eukaryota</taxon>
        <taxon>Metazoa</taxon>
        <taxon>Spiralia</taxon>
        <taxon>Lophotrochozoa</taxon>
        <taxon>Mollusca</taxon>
        <taxon>Bivalvia</taxon>
        <taxon>Autobranchia</taxon>
        <taxon>Pteriomorphia</taxon>
        <taxon>Pterioida</taxon>
        <taxon>Pterioidea</taxon>
        <taxon>Pteriidae</taxon>
        <taxon>Pinctada</taxon>
    </lineage>
</organism>
<dbReference type="InterPro" id="IPR050234">
    <property type="entry name" value="Nuclear_hormone_rcpt_NR1"/>
</dbReference>
<dbReference type="GO" id="GO:0030154">
    <property type="term" value="P:cell differentiation"/>
    <property type="evidence" value="ECO:0007669"/>
    <property type="project" value="TreeGrafter"/>
</dbReference>
<dbReference type="GO" id="GO:0004879">
    <property type="term" value="F:nuclear receptor activity"/>
    <property type="evidence" value="ECO:0007669"/>
    <property type="project" value="InterPro"/>
</dbReference>
<dbReference type="PANTHER" id="PTHR24082:SF473">
    <property type="entry name" value="ECDYSONE-INDUCED PROTEIN 75B, ISOFORM B"/>
    <property type="match status" value="1"/>
</dbReference>
<dbReference type="InterPro" id="IPR035500">
    <property type="entry name" value="NHR-like_dom_sf"/>
</dbReference>
<dbReference type="PANTHER" id="PTHR24082">
    <property type="entry name" value="NUCLEAR HORMONE RECEPTOR"/>
    <property type="match status" value="1"/>
</dbReference>
<evidence type="ECO:0000256" key="7">
    <source>
        <dbReference type="ARBA" id="ARBA00023125"/>
    </source>
</evidence>
<keyword evidence="8 11" id="KW-0804">Transcription</keyword>
<dbReference type="InterPro" id="IPR013088">
    <property type="entry name" value="Znf_NHR/GATA"/>
</dbReference>
<dbReference type="SUPFAM" id="SSF48508">
    <property type="entry name" value="Nuclear receptor ligand-binding domain"/>
    <property type="match status" value="1"/>
</dbReference>
<dbReference type="SMART" id="SM00399">
    <property type="entry name" value="ZnF_C4"/>
    <property type="match status" value="1"/>
</dbReference>
<protein>
    <recommendedName>
        <fullName evidence="17">Nuclear receptor subfamily 1 group D member 2</fullName>
    </recommendedName>
</protein>
<dbReference type="GO" id="GO:0045944">
    <property type="term" value="P:positive regulation of transcription by RNA polymerase II"/>
    <property type="evidence" value="ECO:0007669"/>
    <property type="project" value="TreeGrafter"/>
</dbReference>
<dbReference type="SUPFAM" id="SSF57716">
    <property type="entry name" value="Glucocorticoid receptor-like (DNA-binding domain)"/>
    <property type="match status" value="1"/>
</dbReference>
<feature type="region of interest" description="Disordered" evidence="12">
    <location>
        <begin position="497"/>
        <end position="532"/>
    </location>
</feature>
<evidence type="ECO:0000256" key="6">
    <source>
        <dbReference type="ARBA" id="ARBA00023015"/>
    </source>
</evidence>
<dbReference type="GO" id="GO:0000122">
    <property type="term" value="P:negative regulation of transcription by RNA polymerase II"/>
    <property type="evidence" value="ECO:0007669"/>
    <property type="project" value="TreeGrafter"/>
</dbReference>
<evidence type="ECO:0000256" key="8">
    <source>
        <dbReference type="ARBA" id="ARBA00023163"/>
    </source>
</evidence>
<evidence type="ECO:0000256" key="10">
    <source>
        <dbReference type="ARBA" id="ARBA00023242"/>
    </source>
</evidence>
<dbReference type="PRINTS" id="PR00546">
    <property type="entry name" value="THYROIDHORMR"/>
</dbReference>
<evidence type="ECO:0000256" key="12">
    <source>
        <dbReference type="SAM" id="MobiDB-lite"/>
    </source>
</evidence>
<dbReference type="GO" id="GO:0008270">
    <property type="term" value="F:zinc ion binding"/>
    <property type="evidence" value="ECO:0007669"/>
    <property type="project" value="UniProtKB-KW"/>
</dbReference>
<dbReference type="EMBL" id="VSWD01000014">
    <property type="protein sequence ID" value="KAK3082888.1"/>
    <property type="molecule type" value="Genomic_DNA"/>
</dbReference>
<evidence type="ECO:0000256" key="3">
    <source>
        <dbReference type="ARBA" id="ARBA00022723"/>
    </source>
</evidence>
<evidence type="ECO:0000256" key="5">
    <source>
        <dbReference type="ARBA" id="ARBA00022833"/>
    </source>
</evidence>
<comment type="caution">
    <text evidence="15">The sequence shown here is derived from an EMBL/GenBank/DDBJ whole genome shotgun (WGS) entry which is preliminary data.</text>
</comment>
<evidence type="ECO:0000256" key="9">
    <source>
        <dbReference type="ARBA" id="ARBA00023170"/>
    </source>
</evidence>
<feature type="compositionally biased region" description="Basic and acidic residues" evidence="12">
    <location>
        <begin position="464"/>
        <end position="474"/>
    </location>
</feature>
<evidence type="ECO:0000256" key="4">
    <source>
        <dbReference type="ARBA" id="ARBA00022771"/>
    </source>
</evidence>
<dbReference type="GO" id="GO:0005634">
    <property type="term" value="C:nucleus"/>
    <property type="evidence" value="ECO:0007669"/>
    <property type="project" value="UniProtKB-SubCell"/>
</dbReference>
<dbReference type="Proteomes" id="UP001186944">
    <property type="component" value="Unassembled WGS sequence"/>
</dbReference>
<evidence type="ECO:0000259" key="14">
    <source>
        <dbReference type="PROSITE" id="PS51843"/>
    </source>
</evidence>
<feature type="compositionally biased region" description="Polar residues" evidence="12">
    <location>
        <begin position="507"/>
        <end position="520"/>
    </location>
</feature>
<dbReference type="InterPro" id="IPR000536">
    <property type="entry name" value="Nucl_hrmn_rcpt_lig-bd"/>
</dbReference>
<evidence type="ECO:0000313" key="16">
    <source>
        <dbReference type="Proteomes" id="UP001186944"/>
    </source>
</evidence>
<evidence type="ECO:0000256" key="1">
    <source>
        <dbReference type="ARBA" id="ARBA00004496"/>
    </source>
</evidence>
<dbReference type="CDD" id="cd07166">
    <property type="entry name" value="NR_DBD_REV_ERB"/>
    <property type="match status" value="1"/>
</dbReference>
<dbReference type="InterPro" id="IPR001628">
    <property type="entry name" value="Znf_hrmn_rcpt"/>
</dbReference>
<feature type="region of interest" description="Disordered" evidence="12">
    <location>
        <begin position="458"/>
        <end position="480"/>
    </location>
</feature>
<dbReference type="Gene3D" id="3.30.50.10">
    <property type="entry name" value="Erythroid Transcription Factor GATA-1, subunit A"/>
    <property type="match status" value="1"/>
</dbReference>
<gene>
    <name evidence="15" type="ORF">FSP39_008096</name>
</gene>
<keyword evidence="5 11" id="KW-0862">Zinc</keyword>
<dbReference type="FunFam" id="3.30.50.10:FF:000013">
    <property type="entry name" value="Nuclear receptor subfamily 1 group D member 2"/>
    <property type="match status" value="1"/>
</dbReference>
<keyword evidence="3 11" id="KW-0479">Metal-binding</keyword>
<dbReference type="PROSITE" id="PS51030">
    <property type="entry name" value="NUCLEAR_REC_DBD_2"/>
    <property type="match status" value="1"/>
</dbReference>
<dbReference type="InterPro" id="IPR001723">
    <property type="entry name" value="Nuclear_hrmn_rcpt"/>
</dbReference>
<feature type="domain" description="Nuclear receptor" evidence="13">
    <location>
        <begin position="24"/>
        <end position="100"/>
    </location>
</feature>
<dbReference type="PROSITE" id="PS00031">
    <property type="entry name" value="NUCLEAR_REC_DBD_1"/>
    <property type="match status" value="1"/>
</dbReference>
<reference evidence="15" key="1">
    <citation type="submission" date="2019-08" db="EMBL/GenBank/DDBJ databases">
        <title>The improved chromosome-level genome for the pearl oyster Pinctada fucata martensii using PacBio sequencing and Hi-C.</title>
        <authorList>
            <person name="Zheng Z."/>
        </authorList>
    </citation>
    <scope>NUCLEOTIDE SEQUENCE</scope>
    <source>
        <strain evidence="15">ZZ-2019</strain>
        <tissue evidence="15">Adductor muscle</tissue>
    </source>
</reference>
<evidence type="ECO:0000259" key="13">
    <source>
        <dbReference type="PROSITE" id="PS51030"/>
    </source>
</evidence>
<dbReference type="Pfam" id="PF00105">
    <property type="entry name" value="zf-C4"/>
    <property type="match status" value="1"/>
</dbReference>
<accession>A0AA88XDX7</accession>
<keyword evidence="4 11" id="KW-0863">Zinc-finger</keyword>
<keyword evidence="9 11" id="KW-0675">Receptor</keyword>
<evidence type="ECO:0000256" key="2">
    <source>
        <dbReference type="ARBA" id="ARBA00008092"/>
    </source>
</evidence>
<evidence type="ECO:0008006" key="17">
    <source>
        <dbReference type="Google" id="ProtNLM"/>
    </source>
</evidence>
<comment type="subcellular location">
    <subcellularLocation>
        <location evidence="1">Cytoplasm</location>
    </subcellularLocation>
    <subcellularLocation>
        <location evidence="11">Nucleus</location>
    </subcellularLocation>
</comment>
<keyword evidence="7 11" id="KW-0238">DNA-binding</keyword>
<dbReference type="PRINTS" id="PR00047">
    <property type="entry name" value="STROIDFINGER"/>
</dbReference>
<dbReference type="AlphaFoldDB" id="A0AA88XDX7"/>
<dbReference type="SMART" id="SM00430">
    <property type="entry name" value="HOLI"/>
    <property type="match status" value="1"/>
</dbReference>
<dbReference type="PROSITE" id="PS51843">
    <property type="entry name" value="NR_LBD"/>
    <property type="match status" value="1"/>
</dbReference>
<evidence type="ECO:0000313" key="15">
    <source>
        <dbReference type="EMBL" id="KAK3082888.1"/>
    </source>
</evidence>
<proteinExistence type="inferred from homology"/>
<dbReference type="GO" id="GO:0000978">
    <property type="term" value="F:RNA polymerase II cis-regulatory region sequence-specific DNA binding"/>
    <property type="evidence" value="ECO:0007669"/>
    <property type="project" value="TreeGrafter"/>
</dbReference>
<comment type="similarity">
    <text evidence="2">Belongs to the nuclear hormone receptor family. NR1 subfamily.</text>
</comment>
<name>A0AA88XDX7_PINIB</name>
<dbReference type="InterPro" id="IPR001728">
    <property type="entry name" value="ThyrH_rcpt"/>
</dbReference>
<dbReference type="Pfam" id="PF00104">
    <property type="entry name" value="Hormone_recep"/>
    <property type="match status" value="1"/>
</dbReference>
<dbReference type="GO" id="GO:0009755">
    <property type="term" value="P:hormone-mediated signaling pathway"/>
    <property type="evidence" value="ECO:0007669"/>
    <property type="project" value="TreeGrafter"/>
</dbReference>
<keyword evidence="16" id="KW-1185">Reference proteome</keyword>
<dbReference type="GO" id="GO:0005737">
    <property type="term" value="C:cytoplasm"/>
    <property type="evidence" value="ECO:0007669"/>
    <property type="project" value="UniProtKB-SubCell"/>
</dbReference>
<dbReference type="PRINTS" id="PR00398">
    <property type="entry name" value="STRDHORMONER"/>
</dbReference>
<keyword evidence="6 11" id="KW-0805">Transcription regulation</keyword>
<feature type="domain" description="NR LBD" evidence="14">
    <location>
        <begin position="133"/>
        <end position="387"/>
    </location>
</feature>
<evidence type="ECO:0000256" key="11">
    <source>
        <dbReference type="RuleBase" id="RU004334"/>
    </source>
</evidence>
<dbReference type="Gene3D" id="1.10.565.10">
    <property type="entry name" value="Retinoid X Receptor"/>
    <property type="match status" value="1"/>
</dbReference>